<proteinExistence type="predicted"/>
<dbReference type="AlphaFoldDB" id="A0A9D3LZB2"/>
<sequence>MLLTKPYESWFRIFMKTEERTEKHLPSVGILLTQIWCPPSRQNKKPSLNDLSFTQIRERGQSSGLANEMPASGQHRPLCMESSCSCWAGGCRVMVTEVQNWAWPTKSNRWAHICGLILFSVLQHRWPGAT</sequence>
<evidence type="ECO:0000313" key="2">
    <source>
        <dbReference type="Proteomes" id="UP001044222"/>
    </source>
</evidence>
<comment type="caution">
    <text evidence="1">The sequence shown here is derived from an EMBL/GenBank/DDBJ whole genome shotgun (WGS) entry which is preliminary data.</text>
</comment>
<evidence type="ECO:0000313" key="1">
    <source>
        <dbReference type="EMBL" id="KAG5839106.1"/>
    </source>
</evidence>
<gene>
    <name evidence="1" type="ORF">ANANG_G00201410</name>
</gene>
<dbReference type="Proteomes" id="UP001044222">
    <property type="component" value="Chromosome 11"/>
</dbReference>
<dbReference type="EMBL" id="JAFIRN010000011">
    <property type="protein sequence ID" value="KAG5839106.1"/>
    <property type="molecule type" value="Genomic_DNA"/>
</dbReference>
<keyword evidence="2" id="KW-1185">Reference proteome</keyword>
<name>A0A9D3LZB2_ANGAN</name>
<accession>A0A9D3LZB2</accession>
<organism evidence="1 2">
    <name type="scientific">Anguilla anguilla</name>
    <name type="common">European freshwater eel</name>
    <name type="synonym">Muraena anguilla</name>
    <dbReference type="NCBI Taxonomy" id="7936"/>
    <lineage>
        <taxon>Eukaryota</taxon>
        <taxon>Metazoa</taxon>
        <taxon>Chordata</taxon>
        <taxon>Craniata</taxon>
        <taxon>Vertebrata</taxon>
        <taxon>Euteleostomi</taxon>
        <taxon>Actinopterygii</taxon>
        <taxon>Neopterygii</taxon>
        <taxon>Teleostei</taxon>
        <taxon>Anguilliformes</taxon>
        <taxon>Anguillidae</taxon>
        <taxon>Anguilla</taxon>
    </lineage>
</organism>
<protein>
    <submittedName>
        <fullName evidence="1">Uncharacterized protein</fullName>
    </submittedName>
</protein>
<reference evidence="1" key="1">
    <citation type="submission" date="2021-01" db="EMBL/GenBank/DDBJ databases">
        <title>A chromosome-scale assembly of European eel, Anguilla anguilla.</title>
        <authorList>
            <person name="Henkel C."/>
            <person name="Jong-Raadsen S.A."/>
            <person name="Dufour S."/>
            <person name="Weltzien F.-A."/>
            <person name="Palstra A.P."/>
            <person name="Pelster B."/>
            <person name="Spaink H.P."/>
            <person name="Van Den Thillart G.E."/>
            <person name="Jansen H."/>
            <person name="Zahm M."/>
            <person name="Klopp C."/>
            <person name="Cedric C."/>
            <person name="Louis A."/>
            <person name="Berthelot C."/>
            <person name="Parey E."/>
            <person name="Roest Crollius H."/>
            <person name="Montfort J."/>
            <person name="Robinson-Rechavi M."/>
            <person name="Bucao C."/>
            <person name="Bouchez O."/>
            <person name="Gislard M."/>
            <person name="Lluch J."/>
            <person name="Milhes M."/>
            <person name="Lampietro C."/>
            <person name="Lopez Roques C."/>
            <person name="Donnadieu C."/>
            <person name="Braasch I."/>
            <person name="Desvignes T."/>
            <person name="Postlethwait J."/>
            <person name="Bobe J."/>
            <person name="Guiguen Y."/>
            <person name="Dirks R."/>
        </authorList>
    </citation>
    <scope>NUCLEOTIDE SEQUENCE</scope>
    <source>
        <strain evidence="1">Tag_6206</strain>
        <tissue evidence="1">Liver</tissue>
    </source>
</reference>